<evidence type="ECO:0000313" key="3">
    <source>
        <dbReference type="Proteomes" id="UP000248196"/>
    </source>
</evidence>
<gene>
    <name evidence="2" type="ORF">CT690_24060</name>
</gene>
<protein>
    <recommendedName>
        <fullName evidence="1">GIY-YIG domain-containing protein</fullName>
    </recommendedName>
</protein>
<dbReference type="SUPFAM" id="SSF82771">
    <property type="entry name" value="GIY-YIG endonuclease"/>
    <property type="match status" value="1"/>
</dbReference>
<dbReference type="OrthoDB" id="89044at2"/>
<sequence>MDLFSFLTLALPGLAPDDCHVHFASINDYDEDPLSEFGHGTFDEWQCWQKKKVFSRPYVVSLIQTEDKLRWMYAGTYETGELPRCAQPVSGRDETYYRYALQPVSALSEYAGRLHVSRALTANARAFVRRGEAVAPYLAITDIARTRRTLGRFPGYREVCIDMRTLGLILRGDHASWINALSVVKGIYLLTDEDGGKLYVGKADGAEGLWGRWMGYLRTGHGGNAGLIEAFGDLAVTRLGQVKFSVLEIMDMNCDKDEIDRREAHWKRVLLTRRYGHNRN</sequence>
<dbReference type="InterPro" id="IPR000305">
    <property type="entry name" value="GIY-YIG_endonuc"/>
</dbReference>
<dbReference type="RefSeq" id="WP_020453989.1">
    <property type="nucleotide sequence ID" value="NZ_PESE01000011.1"/>
</dbReference>
<organism evidence="2 3">
    <name type="scientific">Serratia plymuthica</name>
    <dbReference type="NCBI Taxonomy" id="82996"/>
    <lineage>
        <taxon>Bacteria</taxon>
        <taxon>Pseudomonadati</taxon>
        <taxon>Pseudomonadota</taxon>
        <taxon>Gammaproteobacteria</taxon>
        <taxon>Enterobacterales</taxon>
        <taxon>Yersiniaceae</taxon>
        <taxon>Serratia</taxon>
    </lineage>
</organism>
<dbReference type="PROSITE" id="PS50164">
    <property type="entry name" value="GIY_YIG"/>
    <property type="match status" value="1"/>
</dbReference>
<dbReference type="EMBL" id="PESE01000011">
    <property type="protein sequence ID" value="PYD36620.1"/>
    <property type="molecule type" value="Genomic_DNA"/>
</dbReference>
<feature type="domain" description="GIY-YIG" evidence="1">
    <location>
        <begin position="183"/>
        <end position="279"/>
    </location>
</feature>
<evidence type="ECO:0000313" key="2">
    <source>
        <dbReference type="EMBL" id="PYD36620.1"/>
    </source>
</evidence>
<dbReference type="AlphaFoldDB" id="A0A318NS47"/>
<dbReference type="Proteomes" id="UP000248196">
    <property type="component" value="Unassembled WGS sequence"/>
</dbReference>
<dbReference type="InterPro" id="IPR035901">
    <property type="entry name" value="GIY-YIG_endonuc_sf"/>
</dbReference>
<reference evidence="2 3" key="1">
    <citation type="submission" date="2017-11" db="EMBL/GenBank/DDBJ databases">
        <title>Genome sequence of the oocydin A producing rhizobacterium Serratia plymuthica 4Rx5.</title>
        <authorList>
            <person name="Matilla M.A."/>
            <person name="Udaondo Z."/>
            <person name="Salmond G.P.C."/>
        </authorList>
    </citation>
    <scope>NUCLEOTIDE SEQUENCE [LARGE SCALE GENOMIC DNA]</scope>
    <source>
        <strain evidence="2 3">4Rx5</strain>
    </source>
</reference>
<accession>A0A318NS47</accession>
<dbReference type="CDD" id="cd10446">
    <property type="entry name" value="GIY-YIG_unchar_1"/>
    <property type="match status" value="1"/>
</dbReference>
<dbReference type="Gene3D" id="3.40.1440.10">
    <property type="entry name" value="GIY-YIG endonuclease"/>
    <property type="match status" value="1"/>
</dbReference>
<comment type="caution">
    <text evidence="2">The sequence shown here is derived from an EMBL/GenBank/DDBJ whole genome shotgun (WGS) entry which is preliminary data.</text>
</comment>
<proteinExistence type="predicted"/>
<evidence type="ECO:0000259" key="1">
    <source>
        <dbReference type="PROSITE" id="PS50164"/>
    </source>
</evidence>
<name>A0A318NS47_SERPL</name>